<evidence type="ECO:0000256" key="3">
    <source>
        <dbReference type="ARBA" id="ARBA00022448"/>
    </source>
</evidence>
<evidence type="ECO:0000259" key="9">
    <source>
        <dbReference type="Pfam" id="PF00892"/>
    </source>
</evidence>
<evidence type="ECO:0000256" key="7">
    <source>
        <dbReference type="ARBA" id="ARBA00023136"/>
    </source>
</evidence>
<dbReference type="NCBIfam" id="TIGR00688">
    <property type="entry name" value="rarD"/>
    <property type="match status" value="1"/>
</dbReference>
<feature type="transmembrane region" description="Helical" evidence="8">
    <location>
        <begin position="78"/>
        <end position="97"/>
    </location>
</feature>
<dbReference type="Proteomes" id="UP000238153">
    <property type="component" value="Unassembled WGS sequence"/>
</dbReference>
<comment type="caution">
    <text evidence="11">The sequence shown here is derived from an EMBL/GenBank/DDBJ whole genome shotgun (WGS) entry which is preliminary data.</text>
</comment>
<evidence type="ECO:0000256" key="5">
    <source>
        <dbReference type="ARBA" id="ARBA00022692"/>
    </source>
</evidence>
<evidence type="ECO:0000313" key="10">
    <source>
        <dbReference type="EMBL" id="MDT4285897.1"/>
    </source>
</evidence>
<protein>
    <submittedName>
        <fullName evidence="11">EamA family transporter RarD</fullName>
    </submittedName>
</protein>
<dbReference type="RefSeq" id="WP_016930561.1">
    <property type="nucleotide sequence ID" value="NZ_CABMHO010000009.1"/>
</dbReference>
<keyword evidence="4" id="KW-1003">Cell membrane</keyword>
<dbReference type="InterPro" id="IPR000620">
    <property type="entry name" value="EamA_dom"/>
</dbReference>
<dbReference type="GO" id="GO:0005886">
    <property type="term" value="C:plasma membrane"/>
    <property type="evidence" value="ECO:0007669"/>
    <property type="project" value="UniProtKB-SubCell"/>
</dbReference>
<dbReference type="EMBL" id="PGWX01000235">
    <property type="protein sequence ID" value="PPJ76022.1"/>
    <property type="molecule type" value="Genomic_DNA"/>
</dbReference>
<keyword evidence="13" id="KW-1185">Reference proteome</keyword>
<proteinExistence type="inferred from homology"/>
<evidence type="ECO:0000313" key="13">
    <source>
        <dbReference type="Proteomes" id="UP001269271"/>
    </source>
</evidence>
<keyword evidence="5 8" id="KW-0812">Transmembrane</keyword>
<name>A0A2A1KC58_STAHA</name>
<dbReference type="PANTHER" id="PTHR22911:SF137">
    <property type="entry name" value="SOLUTE CARRIER FAMILY 35 MEMBER G2-RELATED"/>
    <property type="match status" value="1"/>
</dbReference>
<organism evidence="11 12">
    <name type="scientific">Staphylococcus haemolyticus</name>
    <dbReference type="NCBI Taxonomy" id="1283"/>
    <lineage>
        <taxon>Bacteria</taxon>
        <taxon>Bacillati</taxon>
        <taxon>Bacillota</taxon>
        <taxon>Bacilli</taxon>
        <taxon>Bacillales</taxon>
        <taxon>Staphylococcaceae</taxon>
        <taxon>Staphylococcus</taxon>
    </lineage>
</organism>
<comment type="similarity">
    <text evidence="2">Belongs to the EamA transporter family.</text>
</comment>
<evidence type="ECO:0000313" key="11">
    <source>
        <dbReference type="EMBL" id="PPJ76022.1"/>
    </source>
</evidence>
<feature type="transmembrane region" description="Helical" evidence="8">
    <location>
        <begin position="109"/>
        <end position="126"/>
    </location>
</feature>
<feature type="transmembrane region" description="Helical" evidence="8">
    <location>
        <begin position="184"/>
        <end position="204"/>
    </location>
</feature>
<reference evidence="11 12" key="1">
    <citation type="submission" date="2017-11" db="EMBL/GenBank/DDBJ databases">
        <authorList>
            <person name="Founou R.C."/>
            <person name="Founou L."/>
            <person name="Allam M."/>
            <person name="Ismail A."/>
            <person name="Essack S.Y."/>
        </authorList>
    </citation>
    <scope>NUCLEOTIDE SEQUENCE [LARGE SCALE GENOMIC DNA]</scope>
    <source>
        <strain evidence="11 12">G811N2B1</strain>
    </source>
</reference>
<dbReference type="Gene3D" id="1.10.3730.20">
    <property type="match status" value="1"/>
</dbReference>
<feature type="domain" description="EamA" evidence="9">
    <location>
        <begin position="9"/>
        <end position="149"/>
    </location>
</feature>
<dbReference type="Proteomes" id="UP001269271">
    <property type="component" value="Unassembled WGS sequence"/>
</dbReference>
<feature type="transmembrane region" description="Helical" evidence="8">
    <location>
        <begin position="156"/>
        <end position="172"/>
    </location>
</feature>
<feature type="transmembrane region" description="Helical" evidence="8">
    <location>
        <begin position="40"/>
        <end position="58"/>
    </location>
</feature>
<dbReference type="Pfam" id="PF00892">
    <property type="entry name" value="EamA"/>
    <property type="match status" value="2"/>
</dbReference>
<feature type="transmembrane region" description="Helical" evidence="8">
    <location>
        <begin position="270"/>
        <end position="289"/>
    </location>
</feature>
<evidence type="ECO:0000256" key="2">
    <source>
        <dbReference type="ARBA" id="ARBA00007362"/>
    </source>
</evidence>
<evidence type="ECO:0000256" key="6">
    <source>
        <dbReference type="ARBA" id="ARBA00022989"/>
    </source>
</evidence>
<dbReference type="EMBL" id="JAVSOO010000004">
    <property type="protein sequence ID" value="MDT4285897.1"/>
    <property type="molecule type" value="Genomic_DNA"/>
</dbReference>
<comment type="subcellular location">
    <subcellularLocation>
        <location evidence="1">Cell membrane</location>
        <topology evidence="1">Multi-pass membrane protein</topology>
    </subcellularLocation>
</comment>
<keyword evidence="6 8" id="KW-1133">Transmembrane helix</keyword>
<sequence length="301" mass="33955">MNSNTEFKKGILYALGAYVLWGILPIYWKLIGGVSAFEILAYRIVLSMIFMILMIVVLKKSQTFKRDLKHLFSHPIELIVIIIAGYVITINWGTFIWAVSNGHVLQSSLGYYINPLVSILLAFIFLKERFNKFETLAIIFATIGVLYMTIRVGEFPVISLMLAFSFGIYGLLKKIVKIEAISSIAIECIVTAPAGLIYMIYLWNTGTSSVGLNMDTFWLMFSGAVTAIPLILFSAGAKRIPLSLTGFIQYVGPTIMFFLGIFAFKEHFDAQQLVTFALIWFGIVLYSISQYVKMKRNPRPE</sequence>
<accession>A0A2A1KC58</accession>
<feature type="domain" description="EamA" evidence="9">
    <location>
        <begin position="160"/>
        <end position="287"/>
    </location>
</feature>
<dbReference type="InterPro" id="IPR004626">
    <property type="entry name" value="RarD"/>
</dbReference>
<evidence type="ECO:0000256" key="1">
    <source>
        <dbReference type="ARBA" id="ARBA00004651"/>
    </source>
</evidence>
<evidence type="ECO:0000256" key="4">
    <source>
        <dbReference type="ARBA" id="ARBA00022475"/>
    </source>
</evidence>
<evidence type="ECO:0000256" key="8">
    <source>
        <dbReference type="SAM" id="Phobius"/>
    </source>
</evidence>
<feature type="transmembrane region" description="Helical" evidence="8">
    <location>
        <begin position="133"/>
        <end position="150"/>
    </location>
</feature>
<evidence type="ECO:0000313" key="12">
    <source>
        <dbReference type="Proteomes" id="UP000238153"/>
    </source>
</evidence>
<keyword evidence="7 8" id="KW-0472">Membrane</keyword>
<dbReference type="SUPFAM" id="SSF103481">
    <property type="entry name" value="Multidrug resistance efflux transporter EmrE"/>
    <property type="match status" value="2"/>
</dbReference>
<dbReference type="STRING" id="1283.ShL2_00155"/>
<dbReference type="AlphaFoldDB" id="A0A2A1KC58"/>
<gene>
    <name evidence="11" type="primary">rarD</name>
    <name evidence="11" type="ORF">CV019_04305</name>
    <name evidence="10" type="ORF">RO950_02525</name>
</gene>
<feature type="transmembrane region" description="Helical" evidence="8">
    <location>
        <begin position="247"/>
        <end position="264"/>
    </location>
</feature>
<dbReference type="PANTHER" id="PTHR22911">
    <property type="entry name" value="ACYL-MALONYL CONDENSING ENZYME-RELATED"/>
    <property type="match status" value="1"/>
</dbReference>
<keyword evidence="3" id="KW-0813">Transport</keyword>
<feature type="transmembrane region" description="Helical" evidence="8">
    <location>
        <begin position="216"/>
        <end position="235"/>
    </location>
</feature>
<dbReference type="InterPro" id="IPR037185">
    <property type="entry name" value="EmrE-like"/>
</dbReference>
<reference evidence="10 13" key="2">
    <citation type="submission" date="2023-08" db="EMBL/GenBank/DDBJ databases">
        <title>Genomic surveillance of Staphylococcus haemolyticus neonatal outbreak in southern France.</title>
        <authorList>
            <person name="Magnan C."/>
            <person name="Morsli M."/>
            <person name="Thiery B."/>
            <person name="Salipante F."/>
            <person name="Attar J."/>
            <person name="Massimo D.M."/>
            <person name="Ory J."/>
            <person name="Pantel A."/>
            <person name="Lavigne J.-P."/>
        </authorList>
    </citation>
    <scope>NUCLEOTIDE SEQUENCE [LARGE SCALE GENOMIC DNA]</scope>
    <source>
        <strain evidence="10 13">NSH026</strain>
    </source>
</reference>
<feature type="transmembrane region" description="Helical" evidence="8">
    <location>
        <begin position="12"/>
        <end position="28"/>
    </location>
</feature>